<dbReference type="EMBL" id="KN847541">
    <property type="protein sequence ID" value="KIW04331.1"/>
    <property type="molecule type" value="Genomic_DNA"/>
</dbReference>
<dbReference type="RefSeq" id="XP_016214200.1">
    <property type="nucleotide sequence ID" value="XM_016357998.1"/>
</dbReference>
<dbReference type="STRING" id="253628.A0A0D1XP28"/>
<dbReference type="InterPro" id="IPR036789">
    <property type="entry name" value="Ribosomal_uL6-like_a/b-dom_sf"/>
</dbReference>
<dbReference type="PROSITE" id="PS00525">
    <property type="entry name" value="RIBOSOMAL_L6_1"/>
    <property type="match status" value="1"/>
</dbReference>
<dbReference type="PRINTS" id="PR00059">
    <property type="entry name" value="RIBOSOMALL6"/>
</dbReference>
<evidence type="ECO:0000313" key="6">
    <source>
        <dbReference type="EMBL" id="KIW04331.1"/>
    </source>
</evidence>
<dbReference type="InParanoid" id="A0A0D1XP28"/>
<dbReference type="GO" id="GO:0019843">
    <property type="term" value="F:rRNA binding"/>
    <property type="evidence" value="ECO:0007669"/>
    <property type="project" value="InterPro"/>
</dbReference>
<gene>
    <name evidence="6" type="ORF">PV09_04622</name>
</gene>
<dbReference type="SUPFAM" id="SSF56053">
    <property type="entry name" value="Ribosomal protein L6"/>
    <property type="match status" value="2"/>
</dbReference>
<name>A0A0D1XP28_9PEZI</name>
<accession>A0A0D1XP28</accession>
<keyword evidence="2 4" id="KW-0689">Ribosomal protein</keyword>
<keyword evidence="3 4" id="KW-0687">Ribonucleoprotein</keyword>
<dbReference type="OrthoDB" id="540873at2759"/>
<dbReference type="GO" id="GO:0003735">
    <property type="term" value="F:structural constituent of ribosome"/>
    <property type="evidence" value="ECO:0007669"/>
    <property type="project" value="InterPro"/>
</dbReference>
<dbReference type="InterPro" id="IPR000702">
    <property type="entry name" value="Ribosomal_uL6-like"/>
</dbReference>
<dbReference type="AlphaFoldDB" id="A0A0D1XP28"/>
<evidence type="ECO:0000256" key="4">
    <source>
        <dbReference type="RuleBase" id="RU003869"/>
    </source>
</evidence>
<dbReference type="HOGENOM" id="CLU_065464_1_0_1"/>
<keyword evidence="7" id="KW-1185">Reference proteome</keyword>
<proteinExistence type="inferred from homology"/>
<dbReference type="PANTHER" id="PTHR11655:SF14">
    <property type="entry name" value="LARGE RIBOSOMAL SUBUNIT PROTEIN UL6M"/>
    <property type="match status" value="1"/>
</dbReference>
<dbReference type="PANTHER" id="PTHR11655">
    <property type="entry name" value="60S/50S RIBOSOMAL PROTEIN L6/L9"/>
    <property type="match status" value="1"/>
</dbReference>
<organism evidence="6 7">
    <name type="scientific">Verruconis gallopava</name>
    <dbReference type="NCBI Taxonomy" id="253628"/>
    <lineage>
        <taxon>Eukaryota</taxon>
        <taxon>Fungi</taxon>
        <taxon>Dikarya</taxon>
        <taxon>Ascomycota</taxon>
        <taxon>Pezizomycotina</taxon>
        <taxon>Dothideomycetes</taxon>
        <taxon>Pleosporomycetidae</taxon>
        <taxon>Venturiales</taxon>
        <taxon>Sympoventuriaceae</taxon>
        <taxon>Verruconis</taxon>
    </lineage>
</organism>
<dbReference type="GeneID" id="27312595"/>
<dbReference type="Gene3D" id="3.90.930.12">
    <property type="entry name" value="Ribosomal protein L6, alpha-beta domain"/>
    <property type="match status" value="2"/>
</dbReference>
<evidence type="ECO:0000256" key="1">
    <source>
        <dbReference type="ARBA" id="ARBA00009356"/>
    </source>
</evidence>
<evidence type="ECO:0000259" key="5">
    <source>
        <dbReference type="Pfam" id="PF00347"/>
    </source>
</evidence>
<evidence type="ECO:0000313" key="7">
    <source>
        <dbReference type="Proteomes" id="UP000053259"/>
    </source>
</evidence>
<dbReference type="FunFam" id="3.90.930.12:FF:000001">
    <property type="entry name" value="50S ribosomal protein L6"/>
    <property type="match status" value="1"/>
</dbReference>
<dbReference type="Proteomes" id="UP000053259">
    <property type="component" value="Unassembled WGS sequence"/>
</dbReference>
<evidence type="ECO:0000256" key="3">
    <source>
        <dbReference type="ARBA" id="ARBA00023274"/>
    </source>
</evidence>
<dbReference type="GO" id="GO:0006412">
    <property type="term" value="P:translation"/>
    <property type="evidence" value="ECO:0007669"/>
    <property type="project" value="InterPro"/>
</dbReference>
<dbReference type="VEuPathDB" id="FungiDB:PV09_04622"/>
<reference evidence="6 7" key="1">
    <citation type="submission" date="2015-01" db="EMBL/GenBank/DDBJ databases">
        <title>The Genome Sequence of Ochroconis gallopava CBS43764.</title>
        <authorList>
            <consortium name="The Broad Institute Genomics Platform"/>
            <person name="Cuomo C."/>
            <person name="de Hoog S."/>
            <person name="Gorbushina A."/>
            <person name="Stielow B."/>
            <person name="Teixiera M."/>
            <person name="Abouelleil A."/>
            <person name="Chapman S.B."/>
            <person name="Priest M."/>
            <person name="Young S.K."/>
            <person name="Wortman J."/>
            <person name="Nusbaum C."/>
            <person name="Birren B."/>
        </authorList>
    </citation>
    <scope>NUCLEOTIDE SEQUENCE [LARGE SCALE GENOMIC DNA]</scope>
    <source>
        <strain evidence="6 7">CBS 43764</strain>
    </source>
</reference>
<evidence type="ECO:0000256" key="2">
    <source>
        <dbReference type="ARBA" id="ARBA00022980"/>
    </source>
</evidence>
<comment type="similarity">
    <text evidence="1 4">Belongs to the universal ribosomal protein uL6 family.</text>
</comment>
<dbReference type="Pfam" id="PF00347">
    <property type="entry name" value="Ribosomal_L6"/>
    <property type="match status" value="2"/>
</dbReference>
<feature type="domain" description="Large ribosomal subunit protein uL6 alpha-beta" evidence="5">
    <location>
        <begin position="76"/>
        <end position="147"/>
    </location>
</feature>
<dbReference type="InterPro" id="IPR002358">
    <property type="entry name" value="Ribosomal_uL6_CS"/>
</dbReference>
<feature type="domain" description="Large ribosomal subunit protein uL6 alpha-beta" evidence="5">
    <location>
        <begin position="165"/>
        <end position="239"/>
    </location>
</feature>
<dbReference type="InterPro" id="IPR019906">
    <property type="entry name" value="Ribosomal_uL6_bac-type"/>
</dbReference>
<dbReference type="InterPro" id="IPR020040">
    <property type="entry name" value="Ribosomal_uL6_a/b-dom"/>
</dbReference>
<dbReference type="FunCoup" id="A0A0D1XP28">
    <property type="interactions" value="629"/>
</dbReference>
<protein>
    <recommendedName>
        <fullName evidence="5">Large ribosomal subunit protein uL6 alpha-beta domain-containing protein</fullName>
    </recommendedName>
</protein>
<sequence length="254" mass="27959">MLPISRIRRWQLAGLHRANGLDSSLSRVFIAAPPNRRPFSESRRCGSKIGRAPIAVPPGVEITLLEPRSTGRNRAGARVDVSMAKVHVKGPLGETFMDIPPYLKVSRDGDMGPVSLSVQDASVRHQRAMWGTLRADLNNHITGVSEGHIAILRLVGVGYRATIEPTAKTKEPAYPGQQFVNLKLGYSHPIELGIPKGVKASTPQPTRILLEGVDKHVVKQFAAHIRAWRVPEPYKGKGIFVDDETIKLKNKKIK</sequence>
<dbReference type="GO" id="GO:0005762">
    <property type="term" value="C:mitochondrial large ribosomal subunit"/>
    <property type="evidence" value="ECO:0007669"/>
    <property type="project" value="TreeGrafter"/>
</dbReference>